<reference evidence="16" key="2">
    <citation type="submission" date="2025-08" db="UniProtKB">
        <authorList>
            <consortium name="Ensembl"/>
        </authorList>
    </citation>
    <scope>IDENTIFICATION</scope>
</reference>
<feature type="region of interest" description="Disordered" evidence="13">
    <location>
        <begin position="1"/>
        <end position="34"/>
    </location>
</feature>
<dbReference type="Pfam" id="PF00096">
    <property type="entry name" value="zf-C2H2"/>
    <property type="match status" value="3"/>
</dbReference>
<dbReference type="PROSITE" id="PS50804">
    <property type="entry name" value="SCAN_BOX"/>
    <property type="match status" value="1"/>
</dbReference>
<feature type="domain" description="C2H2-type" evidence="14">
    <location>
        <begin position="344"/>
        <end position="371"/>
    </location>
</feature>
<dbReference type="GeneTree" id="ENSGT00390000012244"/>
<evidence type="ECO:0000256" key="8">
    <source>
        <dbReference type="ARBA" id="ARBA00023125"/>
    </source>
</evidence>
<dbReference type="InterPro" id="IPR036236">
    <property type="entry name" value="Znf_C2H2_sf"/>
</dbReference>
<evidence type="ECO:0000256" key="1">
    <source>
        <dbReference type="ARBA" id="ARBA00004123"/>
    </source>
</evidence>
<keyword evidence="8" id="KW-0238">DNA-binding</keyword>
<dbReference type="STRING" id="59463.ENSMLUP00000017082"/>
<dbReference type="eggNOG" id="KOG1721">
    <property type="taxonomic scope" value="Eukaryota"/>
</dbReference>
<dbReference type="GO" id="GO:0000977">
    <property type="term" value="F:RNA polymerase II transcription regulatory region sequence-specific DNA binding"/>
    <property type="evidence" value="ECO:0007669"/>
    <property type="project" value="TreeGrafter"/>
</dbReference>
<keyword evidence="4" id="KW-0677">Repeat</keyword>
<feature type="region of interest" description="Disordered" evidence="13">
    <location>
        <begin position="162"/>
        <end position="255"/>
    </location>
</feature>
<dbReference type="AlphaFoldDB" id="G1Q050"/>
<protein>
    <recommendedName>
        <fullName evidence="18">Zinc finger and SCAN domain containing 4</fullName>
    </recommendedName>
</protein>
<dbReference type="InterPro" id="IPR038269">
    <property type="entry name" value="SCAN_sf"/>
</dbReference>
<dbReference type="EMBL" id="AAPE02021388">
    <property type="status" value="NOT_ANNOTATED_CDS"/>
    <property type="molecule type" value="Genomic_DNA"/>
</dbReference>
<evidence type="ECO:0000256" key="13">
    <source>
        <dbReference type="SAM" id="MobiDB-lite"/>
    </source>
</evidence>
<reference evidence="16" key="3">
    <citation type="submission" date="2025-09" db="UniProtKB">
        <authorList>
            <consortium name="Ensembl"/>
        </authorList>
    </citation>
    <scope>IDENTIFICATION</scope>
</reference>
<evidence type="ECO:0000259" key="15">
    <source>
        <dbReference type="PROSITE" id="PS50804"/>
    </source>
</evidence>
<accession>G1Q050</accession>
<evidence type="ECO:0000259" key="14">
    <source>
        <dbReference type="PROSITE" id="PS50157"/>
    </source>
</evidence>
<feature type="domain" description="C2H2-type" evidence="14">
    <location>
        <begin position="316"/>
        <end position="343"/>
    </location>
</feature>
<dbReference type="PANTHER" id="PTHR24381:SF393">
    <property type="entry name" value="CHROMATIN-LINKED ADAPTOR FOR MSL PROTEINS, ISOFORM B"/>
    <property type="match status" value="1"/>
</dbReference>
<keyword evidence="6" id="KW-0862">Zinc</keyword>
<dbReference type="SMART" id="SM00355">
    <property type="entry name" value="ZnF_C2H2"/>
    <property type="match status" value="4"/>
</dbReference>
<evidence type="ECO:0000256" key="3">
    <source>
        <dbReference type="ARBA" id="ARBA00022723"/>
    </source>
</evidence>
<evidence type="ECO:0000256" key="4">
    <source>
        <dbReference type="ARBA" id="ARBA00022737"/>
    </source>
</evidence>
<evidence type="ECO:0000256" key="9">
    <source>
        <dbReference type="ARBA" id="ARBA00023163"/>
    </source>
</evidence>
<comment type="subcellular location">
    <subcellularLocation>
        <location evidence="1 12">Nucleus</location>
    </subcellularLocation>
</comment>
<evidence type="ECO:0000313" key="16">
    <source>
        <dbReference type="Ensembl" id="ENSMLUP00000017082.1"/>
    </source>
</evidence>
<dbReference type="FunCoup" id="G1Q050">
    <property type="interactions" value="15"/>
</dbReference>
<keyword evidence="7" id="KW-0805">Transcription regulation</keyword>
<evidence type="ECO:0000256" key="11">
    <source>
        <dbReference type="PROSITE-ProRule" id="PRU00042"/>
    </source>
</evidence>
<comment type="similarity">
    <text evidence="2">Belongs to the krueppel C2H2-type zinc-finger protein family.</text>
</comment>
<dbReference type="SUPFAM" id="SSF47353">
    <property type="entry name" value="Retrovirus capsid dimerization domain-like"/>
    <property type="match status" value="1"/>
</dbReference>
<keyword evidence="10 12" id="KW-0539">Nucleus</keyword>
<dbReference type="Proteomes" id="UP000001074">
    <property type="component" value="Unassembled WGS sequence"/>
</dbReference>
<dbReference type="SUPFAM" id="SSF57667">
    <property type="entry name" value="beta-beta-alpha zinc fingers"/>
    <property type="match status" value="2"/>
</dbReference>
<evidence type="ECO:0000256" key="2">
    <source>
        <dbReference type="ARBA" id="ARBA00006991"/>
    </source>
</evidence>
<dbReference type="InParanoid" id="G1Q050"/>
<feature type="domain" description="C2H2-type" evidence="14">
    <location>
        <begin position="260"/>
        <end position="287"/>
    </location>
</feature>
<dbReference type="GO" id="GO:0000981">
    <property type="term" value="F:DNA-binding transcription factor activity, RNA polymerase II-specific"/>
    <property type="evidence" value="ECO:0007669"/>
    <property type="project" value="TreeGrafter"/>
</dbReference>
<dbReference type="Gene3D" id="3.30.160.60">
    <property type="entry name" value="Classic Zinc Finger"/>
    <property type="match status" value="4"/>
</dbReference>
<name>G1Q050_MYOLU</name>
<keyword evidence="3" id="KW-0479">Metal-binding</keyword>
<dbReference type="GO" id="GO:0005634">
    <property type="term" value="C:nucleus"/>
    <property type="evidence" value="ECO:0007669"/>
    <property type="project" value="UniProtKB-SubCell"/>
</dbReference>
<dbReference type="PANTHER" id="PTHR24381">
    <property type="entry name" value="ZINC FINGER PROTEIN"/>
    <property type="match status" value="1"/>
</dbReference>
<keyword evidence="9" id="KW-0804">Transcription</keyword>
<evidence type="ECO:0000256" key="6">
    <source>
        <dbReference type="ARBA" id="ARBA00022833"/>
    </source>
</evidence>
<feature type="compositionally biased region" description="Polar residues" evidence="13">
    <location>
        <begin position="226"/>
        <end position="236"/>
    </location>
</feature>
<evidence type="ECO:0000256" key="5">
    <source>
        <dbReference type="ARBA" id="ARBA00022771"/>
    </source>
</evidence>
<keyword evidence="17" id="KW-1185">Reference proteome</keyword>
<sequence length="381" mass="42245">TSVSVRRMASQDEPARNGPRAGNFTLRSRGGPINQEGEEAEEVGFPSPGLISLNNGSHGYGMVELRGIFWSFCSWLQPDTHSKLEMIVQLSMEQFLLNRPSSERAAWQEKWESSGRDMEAFMEHLGDEGLRSPSMIHVSMVEQEALFSENMPIGQVLAHLQEQRSAAAATGTRSPTPPETPRPAAPGDADEDGDNLSSPDHQPPFMLIQEEESPQGPAEGEVSGESPRSSGSANSGAPTAQEEPPREEAPPEAGGARKLYRCDQCPRVFRYLCRFQLHQRRHNNERPFACATCGKGFFQASDLRVHELIHAKEKPFRCGRCDRAFSHRTNLQAHERIHTGAKPYACAQCGRTYRQSSTYHRHLRMHQRKASESGASAPGDT</sequence>
<dbReference type="HOGENOM" id="CLU_002678_49_10_1"/>
<evidence type="ECO:0000313" key="17">
    <source>
        <dbReference type="Proteomes" id="UP000001074"/>
    </source>
</evidence>
<dbReference type="Ensembl" id="ENSMLUT00000029959.1">
    <property type="protein sequence ID" value="ENSMLUP00000017082.1"/>
    <property type="gene ID" value="ENSMLUG00000022282.1"/>
</dbReference>
<evidence type="ECO:0000256" key="10">
    <source>
        <dbReference type="ARBA" id="ARBA00023242"/>
    </source>
</evidence>
<reference evidence="16 17" key="1">
    <citation type="journal article" date="2011" name="Nature">
        <title>A high-resolution map of human evolutionary constraint using 29 mammals.</title>
        <authorList>
            <person name="Lindblad-Toh K."/>
            <person name="Garber M."/>
            <person name="Zuk O."/>
            <person name="Lin M.F."/>
            <person name="Parker B.J."/>
            <person name="Washietl S."/>
            <person name="Kheradpour P."/>
            <person name="Ernst J."/>
            <person name="Jordan G."/>
            <person name="Mauceli E."/>
            <person name="Ward L.D."/>
            <person name="Lowe C.B."/>
            <person name="Holloway A.K."/>
            <person name="Clamp M."/>
            <person name="Gnerre S."/>
            <person name="Alfoldi J."/>
            <person name="Beal K."/>
            <person name="Chang J."/>
            <person name="Clawson H."/>
            <person name="Cuff J."/>
            <person name="Di Palma F."/>
            <person name="Fitzgerald S."/>
            <person name="Flicek P."/>
            <person name="Guttman M."/>
            <person name="Hubisz M.J."/>
            <person name="Jaffe D.B."/>
            <person name="Jungreis I."/>
            <person name="Kent W.J."/>
            <person name="Kostka D."/>
            <person name="Lara M."/>
            <person name="Martins A.L."/>
            <person name="Massingham T."/>
            <person name="Moltke I."/>
            <person name="Raney B.J."/>
            <person name="Rasmussen M.D."/>
            <person name="Robinson J."/>
            <person name="Stark A."/>
            <person name="Vilella A.J."/>
            <person name="Wen J."/>
            <person name="Xie X."/>
            <person name="Zody M.C."/>
            <person name="Baldwin J."/>
            <person name="Bloom T."/>
            <person name="Chin C.W."/>
            <person name="Heiman D."/>
            <person name="Nicol R."/>
            <person name="Nusbaum C."/>
            <person name="Young S."/>
            <person name="Wilkinson J."/>
            <person name="Worley K.C."/>
            <person name="Kovar C.L."/>
            <person name="Muzny D.M."/>
            <person name="Gibbs R.A."/>
            <person name="Cree A."/>
            <person name="Dihn H.H."/>
            <person name="Fowler G."/>
            <person name="Jhangiani S."/>
            <person name="Joshi V."/>
            <person name="Lee S."/>
            <person name="Lewis L.R."/>
            <person name="Nazareth L.V."/>
            <person name="Okwuonu G."/>
            <person name="Santibanez J."/>
            <person name="Warren W.C."/>
            <person name="Mardis E.R."/>
            <person name="Weinstock G.M."/>
            <person name="Wilson R.K."/>
            <person name="Delehaunty K."/>
            <person name="Dooling D."/>
            <person name="Fronik C."/>
            <person name="Fulton L."/>
            <person name="Fulton B."/>
            <person name="Graves T."/>
            <person name="Minx P."/>
            <person name="Sodergren E."/>
            <person name="Birney E."/>
            <person name="Margulies E.H."/>
            <person name="Herrero J."/>
            <person name="Green E.D."/>
            <person name="Haussler D."/>
            <person name="Siepel A."/>
            <person name="Goldman N."/>
            <person name="Pollard K.S."/>
            <person name="Pedersen J.S."/>
            <person name="Lander E.S."/>
            <person name="Kellis M."/>
        </authorList>
    </citation>
    <scope>NUCLEOTIDE SEQUENCE [LARGE SCALE GENOMIC DNA]</scope>
</reference>
<feature type="domain" description="SCAN box" evidence="15">
    <location>
        <begin position="75"/>
        <end position="125"/>
    </location>
</feature>
<feature type="domain" description="C2H2-type" evidence="14">
    <location>
        <begin position="288"/>
        <end position="315"/>
    </location>
</feature>
<dbReference type="Pfam" id="PF02023">
    <property type="entry name" value="SCAN"/>
    <property type="match status" value="1"/>
</dbReference>
<dbReference type="Gene3D" id="1.10.4020.10">
    <property type="entry name" value="DNA breaking-rejoining enzymes"/>
    <property type="match status" value="1"/>
</dbReference>
<evidence type="ECO:0000256" key="12">
    <source>
        <dbReference type="PROSITE-ProRule" id="PRU00187"/>
    </source>
</evidence>
<proteinExistence type="inferred from homology"/>
<dbReference type="PROSITE" id="PS00028">
    <property type="entry name" value="ZINC_FINGER_C2H2_1"/>
    <property type="match status" value="4"/>
</dbReference>
<dbReference type="FunFam" id="3.30.160.60:FF:000224">
    <property type="entry name" value="Zinc finger protein 329"/>
    <property type="match status" value="1"/>
</dbReference>
<evidence type="ECO:0000256" key="7">
    <source>
        <dbReference type="ARBA" id="ARBA00023015"/>
    </source>
</evidence>
<feature type="compositionally biased region" description="Pro residues" evidence="13">
    <location>
        <begin position="175"/>
        <end position="184"/>
    </location>
</feature>
<dbReference type="InterPro" id="IPR003309">
    <property type="entry name" value="SCAN_dom"/>
</dbReference>
<organism evidence="16 17">
    <name type="scientific">Myotis lucifugus</name>
    <name type="common">Little brown bat</name>
    <dbReference type="NCBI Taxonomy" id="59463"/>
    <lineage>
        <taxon>Eukaryota</taxon>
        <taxon>Metazoa</taxon>
        <taxon>Chordata</taxon>
        <taxon>Craniata</taxon>
        <taxon>Vertebrata</taxon>
        <taxon>Euteleostomi</taxon>
        <taxon>Mammalia</taxon>
        <taxon>Eutheria</taxon>
        <taxon>Laurasiatheria</taxon>
        <taxon>Chiroptera</taxon>
        <taxon>Yangochiroptera</taxon>
        <taxon>Vespertilionidae</taxon>
        <taxon>Myotis</taxon>
    </lineage>
</organism>
<keyword evidence="5 11" id="KW-0863">Zinc-finger</keyword>
<dbReference type="InterPro" id="IPR013087">
    <property type="entry name" value="Znf_C2H2_type"/>
</dbReference>
<dbReference type="FunFam" id="3.30.160.60:FF:001615">
    <property type="entry name" value="Zinc finger and SCAN domain containing 4"/>
    <property type="match status" value="1"/>
</dbReference>
<dbReference type="PROSITE" id="PS50157">
    <property type="entry name" value="ZINC_FINGER_C2H2_2"/>
    <property type="match status" value="4"/>
</dbReference>
<dbReference type="GO" id="GO:0008270">
    <property type="term" value="F:zinc ion binding"/>
    <property type="evidence" value="ECO:0007669"/>
    <property type="project" value="UniProtKB-KW"/>
</dbReference>
<dbReference type="FunFam" id="3.30.160.60:FF:000710">
    <property type="entry name" value="Zinc finger protein 768"/>
    <property type="match status" value="1"/>
</dbReference>
<evidence type="ECO:0008006" key="18">
    <source>
        <dbReference type="Google" id="ProtNLM"/>
    </source>
</evidence>